<dbReference type="GO" id="GO:0018189">
    <property type="term" value="P:pyrroloquinoline quinone biosynthetic process"/>
    <property type="evidence" value="ECO:0007669"/>
    <property type="project" value="UniProtKB-UniPathway"/>
</dbReference>
<dbReference type="RefSeq" id="WP_068135253.1">
    <property type="nucleotide sequence ID" value="NZ_AP014924.1"/>
</dbReference>
<dbReference type="UniPathway" id="UPA00539"/>
<dbReference type="AlphaFoldDB" id="A0A0K2SIS8"/>
<evidence type="ECO:0000256" key="3">
    <source>
        <dbReference type="ARBA" id="ARBA00022905"/>
    </source>
</evidence>
<dbReference type="EMBL" id="AP014924">
    <property type="protein sequence ID" value="BAS26995.1"/>
    <property type="molecule type" value="Genomic_DNA"/>
</dbReference>
<dbReference type="OrthoDB" id="7995890at2"/>
<proteinExistence type="predicted"/>
<comment type="subunit">
    <text evidence="2">Monomer. Interacts with PqqE.</text>
</comment>
<dbReference type="NCBIfam" id="TIGR03859">
    <property type="entry name" value="PQQ_PqqD"/>
    <property type="match status" value="1"/>
</dbReference>
<name>A0A0K2SIS8_LIMPI</name>
<dbReference type="InterPro" id="IPR041881">
    <property type="entry name" value="PqqD_sf"/>
</dbReference>
<dbReference type="Gene3D" id="1.10.10.1150">
    <property type="entry name" value="Coenzyme PQQ synthesis protein D (PqqD)"/>
    <property type="match status" value="1"/>
</dbReference>
<dbReference type="InterPro" id="IPR022479">
    <property type="entry name" value="PqqD_bac"/>
</dbReference>
<comment type="pathway">
    <text evidence="1">Cofactor biosynthesis; pyrroloquinoline quinone biosynthesis.</text>
</comment>
<keyword evidence="3" id="KW-0884">PQQ biosynthesis</keyword>
<evidence type="ECO:0000256" key="2">
    <source>
        <dbReference type="ARBA" id="ARBA00011741"/>
    </source>
</evidence>
<reference evidence="5" key="2">
    <citation type="journal article" date="2016" name="Int. J. Syst. Evol. Microbiol.">
        <title>Complete genome sequence and cell structure of Limnochorda pilosa, a Gram-negative spore-former within the phylum Firmicutes.</title>
        <authorList>
            <person name="Watanabe M."/>
            <person name="Kojima H."/>
            <person name="Fukui M."/>
        </authorList>
    </citation>
    <scope>NUCLEOTIDE SEQUENCE [LARGE SCALE GENOMIC DNA]</scope>
    <source>
        <strain evidence="5">HC45</strain>
    </source>
</reference>
<dbReference type="GO" id="GO:0048038">
    <property type="term" value="F:quinone binding"/>
    <property type="evidence" value="ECO:0007669"/>
    <property type="project" value="InterPro"/>
</dbReference>
<evidence type="ECO:0000313" key="4">
    <source>
        <dbReference type="EMBL" id="BAS26995.1"/>
    </source>
</evidence>
<protein>
    <submittedName>
        <fullName evidence="4">Pyrroloquinoline quinone biosynthesis protein PqqD</fullName>
    </submittedName>
</protein>
<keyword evidence="5" id="KW-1185">Reference proteome</keyword>
<dbReference type="InterPro" id="IPR008792">
    <property type="entry name" value="PQQD"/>
</dbReference>
<gene>
    <name evidence="4" type="ORF">LIP_1138</name>
</gene>
<accession>A0A0K2SIS8</accession>
<evidence type="ECO:0000313" key="5">
    <source>
        <dbReference type="Proteomes" id="UP000065807"/>
    </source>
</evidence>
<organism evidence="4 5">
    <name type="scientific">Limnochorda pilosa</name>
    <dbReference type="NCBI Taxonomy" id="1555112"/>
    <lineage>
        <taxon>Bacteria</taxon>
        <taxon>Bacillati</taxon>
        <taxon>Bacillota</taxon>
        <taxon>Limnochordia</taxon>
        <taxon>Limnochordales</taxon>
        <taxon>Limnochordaceae</taxon>
        <taxon>Limnochorda</taxon>
    </lineage>
</organism>
<reference evidence="5" key="1">
    <citation type="submission" date="2015-07" db="EMBL/GenBank/DDBJ databases">
        <title>Complete genome sequence and phylogenetic analysis of Limnochorda pilosa.</title>
        <authorList>
            <person name="Watanabe M."/>
            <person name="Kojima H."/>
            <person name="Fukui M."/>
        </authorList>
    </citation>
    <scope>NUCLEOTIDE SEQUENCE [LARGE SCALE GENOMIC DNA]</scope>
    <source>
        <strain evidence="5">HC45</strain>
    </source>
</reference>
<dbReference type="Proteomes" id="UP000065807">
    <property type="component" value="Chromosome"/>
</dbReference>
<dbReference type="KEGG" id="lpil:LIP_1138"/>
<dbReference type="STRING" id="1555112.LIP_1138"/>
<sequence>MGWTRSSTPRLARGVRLRWDPGRGRHLLLLPERVVVLNETAGAILELCDGERPVSDVVREMEARYGARGIESDVLEFLERMNEEGWIT</sequence>
<evidence type="ECO:0000256" key="1">
    <source>
        <dbReference type="ARBA" id="ARBA00004886"/>
    </source>
</evidence>
<dbReference type="Pfam" id="PF05402">
    <property type="entry name" value="PqqD"/>
    <property type="match status" value="1"/>
</dbReference>